<dbReference type="SMART" id="SM00575">
    <property type="entry name" value="ZnF_PMZ"/>
    <property type="match status" value="1"/>
</dbReference>
<evidence type="ECO:0000259" key="6">
    <source>
        <dbReference type="PROSITE" id="PS50966"/>
    </source>
</evidence>
<keyword evidence="8" id="KW-1185">Reference proteome</keyword>
<gene>
    <name evidence="7" type="ORF">LIER_15326</name>
</gene>
<evidence type="ECO:0000256" key="1">
    <source>
        <dbReference type="ARBA" id="ARBA00022723"/>
    </source>
</evidence>
<evidence type="ECO:0000256" key="5">
    <source>
        <dbReference type="SAM" id="MobiDB-lite"/>
    </source>
</evidence>
<dbReference type="GO" id="GO:0008270">
    <property type="term" value="F:zinc ion binding"/>
    <property type="evidence" value="ECO:0007669"/>
    <property type="project" value="UniProtKB-KW"/>
</dbReference>
<keyword evidence="2 4" id="KW-0863">Zinc-finger</keyword>
<dbReference type="AlphaFoldDB" id="A0AAV3Q2T5"/>
<name>A0AAV3Q2T5_LITER</name>
<feature type="domain" description="SWIM-type" evidence="6">
    <location>
        <begin position="28"/>
        <end position="60"/>
    </location>
</feature>
<evidence type="ECO:0000256" key="4">
    <source>
        <dbReference type="PROSITE-ProRule" id="PRU00325"/>
    </source>
</evidence>
<dbReference type="PROSITE" id="PS50966">
    <property type="entry name" value="ZF_SWIM"/>
    <property type="match status" value="1"/>
</dbReference>
<feature type="region of interest" description="Disordered" evidence="5">
    <location>
        <begin position="60"/>
        <end position="81"/>
    </location>
</feature>
<evidence type="ECO:0000256" key="2">
    <source>
        <dbReference type="ARBA" id="ARBA00022771"/>
    </source>
</evidence>
<dbReference type="InterPro" id="IPR007527">
    <property type="entry name" value="Znf_SWIM"/>
</dbReference>
<organism evidence="7 8">
    <name type="scientific">Lithospermum erythrorhizon</name>
    <name type="common">Purple gromwell</name>
    <name type="synonym">Lithospermum officinale var. erythrorhizon</name>
    <dbReference type="NCBI Taxonomy" id="34254"/>
    <lineage>
        <taxon>Eukaryota</taxon>
        <taxon>Viridiplantae</taxon>
        <taxon>Streptophyta</taxon>
        <taxon>Embryophyta</taxon>
        <taxon>Tracheophyta</taxon>
        <taxon>Spermatophyta</taxon>
        <taxon>Magnoliopsida</taxon>
        <taxon>eudicotyledons</taxon>
        <taxon>Gunneridae</taxon>
        <taxon>Pentapetalae</taxon>
        <taxon>asterids</taxon>
        <taxon>lamiids</taxon>
        <taxon>Boraginales</taxon>
        <taxon>Boraginaceae</taxon>
        <taxon>Boraginoideae</taxon>
        <taxon>Lithospermeae</taxon>
        <taxon>Lithospermum</taxon>
    </lineage>
</organism>
<feature type="region of interest" description="Disordered" evidence="5">
    <location>
        <begin position="115"/>
        <end position="183"/>
    </location>
</feature>
<dbReference type="Proteomes" id="UP001454036">
    <property type="component" value="Unassembled WGS sequence"/>
</dbReference>
<dbReference type="PANTHER" id="PTHR31973">
    <property type="entry name" value="POLYPROTEIN, PUTATIVE-RELATED"/>
    <property type="match status" value="1"/>
</dbReference>
<feature type="compositionally biased region" description="Polar residues" evidence="5">
    <location>
        <begin position="137"/>
        <end position="171"/>
    </location>
</feature>
<proteinExistence type="predicted"/>
<reference evidence="7 8" key="1">
    <citation type="submission" date="2024-01" db="EMBL/GenBank/DDBJ databases">
        <title>The complete chloroplast genome sequence of Lithospermum erythrorhizon: insights into the phylogenetic relationship among Boraginaceae species and the maternal lineages of purple gromwells.</title>
        <authorList>
            <person name="Okada T."/>
            <person name="Watanabe K."/>
        </authorList>
    </citation>
    <scope>NUCLEOTIDE SEQUENCE [LARGE SCALE GENOMIC DNA]</scope>
</reference>
<dbReference type="InterPro" id="IPR006564">
    <property type="entry name" value="Znf_PMZ"/>
</dbReference>
<dbReference type="Pfam" id="PF04434">
    <property type="entry name" value="SWIM"/>
    <property type="match status" value="1"/>
</dbReference>
<comment type="caution">
    <text evidence="7">The sequence shown here is derived from an EMBL/GenBank/DDBJ whole genome shotgun (WGS) entry which is preliminary data.</text>
</comment>
<sequence length="236" mass="26655">MKAASGCLPMKSDKTHFQVFSRSIANQCVVDLEKRCCTCRKWQLTGIPCKHACASIRPWPKTGREGPTPPPMNKRKAGRTKHLRRINAIEAKDNGKTKYCKVMKYLCRVCREPGHNSKGCKKKMEHNIRKSEPVQDEQVQNELVHNATQESRVNAPSSQPTTQSDVTQEAQTGRPPISTFARQHVRPPTTGITIRAPPPLFGSVYEIPFKPPTRAAMRPPTMFFYQGKKVCKDERS</sequence>
<evidence type="ECO:0000313" key="8">
    <source>
        <dbReference type="Proteomes" id="UP001454036"/>
    </source>
</evidence>
<evidence type="ECO:0000313" key="7">
    <source>
        <dbReference type="EMBL" id="GAA0158245.1"/>
    </source>
</evidence>
<dbReference type="EMBL" id="BAABME010003292">
    <property type="protein sequence ID" value="GAA0158245.1"/>
    <property type="molecule type" value="Genomic_DNA"/>
</dbReference>
<protein>
    <recommendedName>
        <fullName evidence="6">SWIM-type domain-containing protein</fullName>
    </recommendedName>
</protein>
<keyword evidence="3" id="KW-0862">Zinc</keyword>
<dbReference type="PANTHER" id="PTHR31973:SF187">
    <property type="entry name" value="MUTATOR TRANSPOSASE MUDRA PROTEIN"/>
    <property type="match status" value="1"/>
</dbReference>
<keyword evidence="1" id="KW-0479">Metal-binding</keyword>
<accession>A0AAV3Q2T5</accession>
<evidence type="ECO:0000256" key="3">
    <source>
        <dbReference type="ARBA" id="ARBA00022833"/>
    </source>
</evidence>